<keyword evidence="2" id="KW-1133">Transmembrane helix</keyword>
<gene>
    <name evidence="4" type="primary">waaE</name>
    <name evidence="4" type="ORF">VCR5J5_730100</name>
</gene>
<dbReference type="Gene3D" id="3.90.550.10">
    <property type="entry name" value="Spore Coat Polysaccharide Biosynthesis Protein SpsA, Chain A"/>
    <property type="match status" value="1"/>
</dbReference>
<dbReference type="EC" id="2.4.-.-" evidence="4"/>
<proteinExistence type="inferred from homology"/>
<evidence type="ECO:0000313" key="4">
    <source>
        <dbReference type="EMBL" id="CDT61274.1"/>
    </source>
</evidence>
<keyword evidence="4" id="KW-0808">Transferase</keyword>
<evidence type="ECO:0000313" key="5">
    <source>
        <dbReference type="Proteomes" id="UP000049495"/>
    </source>
</evidence>
<evidence type="ECO:0000259" key="3">
    <source>
        <dbReference type="Pfam" id="PF00535"/>
    </source>
</evidence>
<sequence length="267" mass="30455">MRKHTLSVIVITKNEEDRIETCLKSVVDIADELIVLDSGSTDATVEICQKYTDNVTITDWPGFGKQKQRALDKATCDWVLSIDADEALDKEMSDALVELLKQDQIKHTAYKLPWGVTLYGTTLKHGRSARAVLRLFKREGSRYTLDEVHETVVPEQGSTGVLKGFLLHYTHRDYGHGLDKAAQYAWLGSQKYHRKGKKSHGLFLALLRAIWTFFLVYIIRRGFMDGSVGFIMAMTYAQVNFNKYVGLWILENRSDDRSDDRSNDQAK</sequence>
<dbReference type="CDD" id="cd02511">
    <property type="entry name" value="Beta4Glucosyltransferase"/>
    <property type="match status" value="1"/>
</dbReference>
<organism evidence="4 5">
    <name type="scientific">Vibrio crassostreae</name>
    <dbReference type="NCBI Taxonomy" id="246167"/>
    <lineage>
        <taxon>Bacteria</taxon>
        <taxon>Pseudomonadati</taxon>
        <taxon>Pseudomonadota</taxon>
        <taxon>Gammaproteobacteria</taxon>
        <taxon>Vibrionales</taxon>
        <taxon>Vibrionaceae</taxon>
        <taxon>Vibrio</taxon>
    </lineage>
</organism>
<dbReference type="SUPFAM" id="SSF53448">
    <property type="entry name" value="Nucleotide-diphospho-sugar transferases"/>
    <property type="match status" value="1"/>
</dbReference>
<dbReference type="InterPro" id="IPR001173">
    <property type="entry name" value="Glyco_trans_2-like"/>
</dbReference>
<name>A0A822N3R7_9VIBR</name>
<evidence type="ECO:0000256" key="2">
    <source>
        <dbReference type="SAM" id="Phobius"/>
    </source>
</evidence>
<keyword evidence="2" id="KW-0472">Membrane</keyword>
<dbReference type="GO" id="GO:0016757">
    <property type="term" value="F:glycosyltransferase activity"/>
    <property type="evidence" value="ECO:0007669"/>
    <property type="project" value="UniProtKB-KW"/>
</dbReference>
<feature type="domain" description="Glycosyltransferase 2-like" evidence="3">
    <location>
        <begin position="7"/>
        <end position="105"/>
    </location>
</feature>
<dbReference type="Pfam" id="PF00535">
    <property type="entry name" value="Glycos_transf_2"/>
    <property type="match status" value="1"/>
</dbReference>
<dbReference type="InterPro" id="IPR029044">
    <property type="entry name" value="Nucleotide-diphossugar_trans"/>
</dbReference>
<evidence type="ECO:0000256" key="1">
    <source>
        <dbReference type="ARBA" id="ARBA00038494"/>
    </source>
</evidence>
<dbReference type="PANTHER" id="PTHR43630:SF2">
    <property type="entry name" value="GLYCOSYLTRANSFERASE"/>
    <property type="match status" value="1"/>
</dbReference>
<feature type="transmembrane region" description="Helical" evidence="2">
    <location>
        <begin position="201"/>
        <end position="219"/>
    </location>
</feature>
<comment type="similarity">
    <text evidence="1">Belongs to the glycosyltransferase 2 family. WaaE/KdtX subfamily.</text>
</comment>
<protein>
    <submittedName>
        <fullName evidence="4">Lipopolysaccharide core biosynthesis glycosyltransferase WaaE</fullName>
        <ecNumber evidence="4">2.4.-.-</ecNumber>
    </submittedName>
</protein>
<comment type="caution">
    <text evidence="4">The sequence shown here is derived from an EMBL/GenBank/DDBJ whole genome shotgun (WGS) entry which is preliminary data.</text>
</comment>
<dbReference type="RefSeq" id="WP_016792608.1">
    <property type="nucleotide sequence ID" value="NZ_CAWQCV010000130.1"/>
</dbReference>
<keyword evidence="4" id="KW-0328">Glycosyltransferase</keyword>
<dbReference type="PANTHER" id="PTHR43630">
    <property type="entry name" value="POLY-BETA-1,6-N-ACETYL-D-GLUCOSAMINE SYNTHASE"/>
    <property type="match status" value="1"/>
</dbReference>
<dbReference type="Proteomes" id="UP000049495">
    <property type="component" value="Unassembled WGS sequence"/>
</dbReference>
<dbReference type="EMBL" id="CCJV01000137">
    <property type="protein sequence ID" value="CDT61274.1"/>
    <property type="molecule type" value="Genomic_DNA"/>
</dbReference>
<reference evidence="5" key="1">
    <citation type="submission" date="2014-06" db="EMBL/GenBank/DDBJ databases">
        <authorList>
            <person name="Le Roux Frederique"/>
        </authorList>
    </citation>
    <scope>NUCLEOTIDE SEQUENCE [LARGE SCALE GENOMIC DNA]</scope>
    <source>
        <strain evidence="5">J5-5</strain>
    </source>
</reference>
<accession>A0A822N3R7</accession>
<keyword evidence="2" id="KW-0812">Transmembrane</keyword>
<dbReference type="AlphaFoldDB" id="A0A822N3R7"/>